<feature type="domain" description="DUF4143" evidence="2">
    <location>
        <begin position="206"/>
        <end position="366"/>
    </location>
</feature>
<dbReference type="RefSeq" id="WP_278058349.1">
    <property type="nucleotide sequence ID" value="NZ_CP121247.1"/>
</dbReference>
<name>A0ABT9NAU5_9ACTO</name>
<dbReference type="Pfam" id="PF13173">
    <property type="entry name" value="AAA_14"/>
    <property type="match status" value="1"/>
</dbReference>
<comment type="caution">
    <text evidence="3">The sequence shown here is derived from an EMBL/GenBank/DDBJ whole genome shotgun (WGS) entry which is preliminary data.</text>
</comment>
<feature type="domain" description="AAA" evidence="1">
    <location>
        <begin position="23"/>
        <end position="142"/>
    </location>
</feature>
<dbReference type="Pfam" id="PF13635">
    <property type="entry name" value="DUF4143"/>
    <property type="match status" value="1"/>
</dbReference>
<proteinExistence type="predicted"/>
<evidence type="ECO:0000259" key="2">
    <source>
        <dbReference type="Pfam" id="PF13635"/>
    </source>
</evidence>
<dbReference type="InterPro" id="IPR041682">
    <property type="entry name" value="AAA_14"/>
</dbReference>
<dbReference type="SUPFAM" id="SSF52540">
    <property type="entry name" value="P-loop containing nucleoside triphosphate hydrolases"/>
    <property type="match status" value="1"/>
</dbReference>
<protein>
    <submittedName>
        <fullName evidence="3">AAA+ superfamily ATPase</fullName>
    </submittedName>
</protein>
<reference evidence="3 4" key="1">
    <citation type="submission" date="2023-07" db="EMBL/GenBank/DDBJ databases">
        <title>Sequencing the genomes of 1000 actinobacteria strains.</title>
        <authorList>
            <person name="Klenk H.-P."/>
        </authorList>
    </citation>
    <scope>NUCLEOTIDE SEQUENCE [LARGE SCALE GENOMIC DNA]</scope>
    <source>
        <strain evidence="3 4">DSM 102162</strain>
    </source>
</reference>
<dbReference type="InterPro" id="IPR027417">
    <property type="entry name" value="P-loop_NTPase"/>
</dbReference>
<dbReference type="PANTHER" id="PTHR43566:SF2">
    <property type="entry name" value="DUF4143 DOMAIN-CONTAINING PROTEIN"/>
    <property type="match status" value="1"/>
</dbReference>
<evidence type="ECO:0000313" key="4">
    <source>
        <dbReference type="Proteomes" id="UP001235966"/>
    </source>
</evidence>
<evidence type="ECO:0000313" key="3">
    <source>
        <dbReference type="EMBL" id="MDP9800847.1"/>
    </source>
</evidence>
<evidence type="ECO:0000259" key="1">
    <source>
        <dbReference type="Pfam" id="PF13173"/>
    </source>
</evidence>
<dbReference type="InterPro" id="IPR025420">
    <property type="entry name" value="DUF4143"/>
</dbReference>
<gene>
    <name evidence="3" type="ORF">J2S49_000923</name>
</gene>
<keyword evidence="4" id="KW-1185">Reference proteome</keyword>
<dbReference type="Proteomes" id="UP001235966">
    <property type="component" value="Unassembled WGS sequence"/>
</dbReference>
<dbReference type="EMBL" id="JAUSQW010000001">
    <property type="protein sequence ID" value="MDP9800847.1"/>
    <property type="molecule type" value="Genomic_DNA"/>
</dbReference>
<accession>A0ABT9NAU5</accession>
<organism evidence="3 4">
    <name type="scientific">Arcanobacterium wilhelmae</name>
    <dbReference type="NCBI Taxonomy" id="1803177"/>
    <lineage>
        <taxon>Bacteria</taxon>
        <taxon>Bacillati</taxon>
        <taxon>Actinomycetota</taxon>
        <taxon>Actinomycetes</taxon>
        <taxon>Actinomycetales</taxon>
        <taxon>Actinomycetaceae</taxon>
        <taxon>Arcanobacterium</taxon>
    </lineage>
</organism>
<dbReference type="PANTHER" id="PTHR43566">
    <property type="entry name" value="CONSERVED PROTEIN"/>
    <property type="match status" value="1"/>
</dbReference>
<sequence>MFYLENEVKRHAEPLLNEMLSESPIVVLEGARQVGKSTLARSVASEREALELTLDNPEVADFAAHDPLGFLRQAGERLLVVDEAQREPSLVLAMKQLVDEDRTPGRFLVTGSADFLKTRGASDSLAGRAEILSLEPLSIGELHERDTPEDWVNWVVNGAPGDLESFTPERTREAILAGGYPVPLQRQTIRARNRWFESYVREVSSRDAAELSAGEFVVALGRMLKMLGSSGQTEMVYSKFARQVGVSEGSARRYLGLAEQMYLISELPAWGLGLNSRAVRKPKMALLDTGLAAYFSGMTAEKTRMVGGQEYFRALAEQFVVAELRKQRTWSEERFNLFHYRNRNDEIDIVIELFDGRLVVVEVKAGLSVQPKAWHTISTLIPDDRVAARVIVYLGEQFQRRSNNTYLMPISSLWTHPAL</sequence>